<evidence type="ECO:0000256" key="4">
    <source>
        <dbReference type="ARBA" id="ARBA00023158"/>
    </source>
</evidence>
<dbReference type="EMBL" id="JAVIJP010000007">
    <property type="protein sequence ID" value="KAL3649022.1"/>
    <property type="molecule type" value="Genomic_DNA"/>
</dbReference>
<dbReference type="Gene3D" id="3.40.50.2300">
    <property type="match status" value="1"/>
</dbReference>
<keyword evidence="3" id="KW-0810">Translation regulation</keyword>
<comment type="caution">
    <text evidence="9">The sequence shown here is derived from an EMBL/GenBank/DDBJ whole genome shotgun (WGS) entry which is preliminary data.</text>
</comment>
<dbReference type="FunFam" id="2.170.260.10:FF:000001">
    <property type="entry name" value="Protein argonaute-2"/>
    <property type="match status" value="1"/>
</dbReference>
<dbReference type="GO" id="GO:1990904">
    <property type="term" value="C:ribonucleoprotein complex"/>
    <property type="evidence" value="ECO:0007669"/>
    <property type="project" value="UniProtKB-KW"/>
</dbReference>
<reference evidence="10" key="1">
    <citation type="journal article" date="2024" name="IScience">
        <title>Strigolactones Initiate the Formation of Haustorium-like Structures in Castilleja.</title>
        <authorList>
            <person name="Buerger M."/>
            <person name="Peterson D."/>
            <person name="Chory J."/>
        </authorList>
    </citation>
    <scope>NUCLEOTIDE SEQUENCE [LARGE SCALE GENOMIC DNA]</scope>
</reference>
<dbReference type="InterPro" id="IPR012337">
    <property type="entry name" value="RNaseH-like_sf"/>
</dbReference>
<dbReference type="Pfam" id="PF16486">
    <property type="entry name" value="ArgoN"/>
    <property type="match status" value="1"/>
</dbReference>
<dbReference type="PANTHER" id="PTHR22891">
    <property type="entry name" value="EUKARYOTIC TRANSLATION INITIATION FACTOR 2C"/>
    <property type="match status" value="1"/>
</dbReference>
<dbReference type="PROSITE" id="PS50821">
    <property type="entry name" value="PAZ"/>
    <property type="match status" value="1"/>
</dbReference>
<dbReference type="SMART" id="SM01163">
    <property type="entry name" value="DUF1785"/>
    <property type="match status" value="1"/>
</dbReference>
<dbReference type="AlphaFoldDB" id="A0ABD3E4M3"/>
<organism evidence="9 10">
    <name type="scientific">Castilleja foliolosa</name>
    <dbReference type="NCBI Taxonomy" id="1961234"/>
    <lineage>
        <taxon>Eukaryota</taxon>
        <taxon>Viridiplantae</taxon>
        <taxon>Streptophyta</taxon>
        <taxon>Embryophyta</taxon>
        <taxon>Tracheophyta</taxon>
        <taxon>Spermatophyta</taxon>
        <taxon>Magnoliopsida</taxon>
        <taxon>eudicotyledons</taxon>
        <taxon>Gunneridae</taxon>
        <taxon>Pentapetalae</taxon>
        <taxon>asterids</taxon>
        <taxon>lamiids</taxon>
        <taxon>Lamiales</taxon>
        <taxon>Orobanchaceae</taxon>
        <taxon>Pedicularideae</taxon>
        <taxon>Castillejinae</taxon>
        <taxon>Castilleja</taxon>
    </lineage>
</organism>
<dbReference type="PROSITE" id="PS50822">
    <property type="entry name" value="PIWI"/>
    <property type="match status" value="1"/>
</dbReference>
<dbReference type="InterPro" id="IPR045246">
    <property type="entry name" value="Piwi_ago-like"/>
</dbReference>
<dbReference type="Pfam" id="PF02170">
    <property type="entry name" value="PAZ"/>
    <property type="match status" value="1"/>
</dbReference>
<dbReference type="Pfam" id="PF02171">
    <property type="entry name" value="Piwi"/>
    <property type="match status" value="1"/>
</dbReference>
<evidence type="ECO:0000256" key="5">
    <source>
        <dbReference type="ARBA" id="ARBA00023274"/>
    </source>
</evidence>
<dbReference type="SUPFAM" id="SSF53098">
    <property type="entry name" value="Ribonuclease H-like"/>
    <property type="match status" value="1"/>
</dbReference>
<accession>A0ABD3E4M3</accession>
<dbReference type="Pfam" id="PF08699">
    <property type="entry name" value="ArgoL1"/>
    <property type="match status" value="1"/>
</dbReference>
<dbReference type="Gene3D" id="2.170.260.10">
    <property type="entry name" value="paz domain"/>
    <property type="match status" value="1"/>
</dbReference>
<dbReference type="InterPro" id="IPR003100">
    <property type="entry name" value="PAZ_dom"/>
</dbReference>
<gene>
    <name evidence="9" type="primary">AGO10_3</name>
    <name evidence="9" type="ORF">CASFOL_005425</name>
</gene>
<evidence type="ECO:0000259" key="8">
    <source>
        <dbReference type="PROSITE" id="PS50822"/>
    </source>
</evidence>
<feature type="compositionally biased region" description="Polar residues" evidence="6">
    <location>
        <begin position="27"/>
        <end position="51"/>
    </location>
</feature>
<dbReference type="InterPro" id="IPR003165">
    <property type="entry name" value="Piwi"/>
</dbReference>
<evidence type="ECO:0000313" key="10">
    <source>
        <dbReference type="Proteomes" id="UP001632038"/>
    </source>
</evidence>
<evidence type="ECO:0000259" key="7">
    <source>
        <dbReference type="PROSITE" id="PS50821"/>
    </source>
</evidence>
<name>A0ABD3E4M3_9LAMI</name>
<dbReference type="FunFam" id="3.40.50.2300:FF:000110">
    <property type="entry name" value="Argonaute 10"/>
    <property type="match status" value="1"/>
</dbReference>
<dbReference type="Proteomes" id="UP001632038">
    <property type="component" value="Unassembled WGS sequence"/>
</dbReference>
<dbReference type="InterPro" id="IPR032473">
    <property type="entry name" value="Argonaute_Mid_dom"/>
</dbReference>
<dbReference type="GO" id="GO:0051607">
    <property type="term" value="P:defense response to virus"/>
    <property type="evidence" value="ECO:0007669"/>
    <property type="project" value="UniProtKB-ARBA"/>
</dbReference>
<feature type="compositionally biased region" description="Basic residues" evidence="6">
    <location>
        <begin position="60"/>
        <end position="70"/>
    </location>
</feature>
<dbReference type="GO" id="GO:0031047">
    <property type="term" value="P:regulatory ncRNA-mediated gene silencing"/>
    <property type="evidence" value="ECO:0007669"/>
    <property type="project" value="UniProtKB-KW"/>
</dbReference>
<dbReference type="InterPro" id="IPR032472">
    <property type="entry name" value="ArgoL2"/>
</dbReference>
<comment type="similarity">
    <text evidence="1">Belongs to the argonaute family. Ago subfamily.</text>
</comment>
<feature type="domain" description="PAZ" evidence="7">
    <location>
        <begin position="330"/>
        <end position="443"/>
    </location>
</feature>
<dbReference type="InterPro" id="IPR014811">
    <property type="entry name" value="ArgoL1"/>
</dbReference>
<feature type="region of interest" description="Disordered" evidence="6">
    <location>
        <begin position="27"/>
        <end position="92"/>
    </location>
</feature>
<dbReference type="SMART" id="SM00949">
    <property type="entry name" value="PAZ"/>
    <property type="match status" value="1"/>
</dbReference>
<dbReference type="FunFam" id="3.30.420.10:FF:000013">
    <property type="entry name" value="protein argonaute 10-like"/>
    <property type="match status" value="1"/>
</dbReference>
<dbReference type="CDD" id="cd02846">
    <property type="entry name" value="PAZ_argonaute_like"/>
    <property type="match status" value="1"/>
</dbReference>
<dbReference type="Gene3D" id="3.30.420.10">
    <property type="entry name" value="Ribonuclease H-like superfamily/Ribonuclease H"/>
    <property type="match status" value="1"/>
</dbReference>
<dbReference type="SUPFAM" id="SSF101690">
    <property type="entry name" value="PAZ domain"/>
    <property type="match status" value="1"/>
</dbReference>
<dbReference type="Pfam" id="PF16488">
    <property type="entry name" value="ArgoL2"/>
    <property type="match status" value="1"/>
</dbReference>
<dbReference type="GO" id="GO:0006417">
    <property type="term" value="P:regulation of translation"/>
    <property type="evidence" value="ECO:0007669"/>
    <property type="project" value="UniProtKB-KW"/>
</dbReference>
<dbReference type="CDD" id="cd04657">
    <property type="entry name" value="Piwi_ago-like"/>
    <property type="match status" value="1"/>
</dbReference>
<dbReference type="InterPro" id="IPR032474">
    <property type="entry name" value="Argonaute_N"/>
</dbReference>
<keyword evidence="10" id="KW-1185">Reference proteome</keyword>
<evidence type="ECO:0000256" key="6">
    <source>
        <dbReference type="SAM" id="MobiDB-lite"/>
    </source>
</evidence>
<dbReference type="InterPro" id="IPR036397">
    <property type="entry name" value="RNaseH_sf"/>
</dbReference>
<evidence type="ECO:0000256" key="2">
    <source>
        <dbReference type="ARBA" id="ARBA00022491"/>
    </source>
</evidence>
<evidence type="ECO:0000256" key="1">
    <source>
        <dbReference type="ARBA" id="ARBA00008201"/>
    </source>
</evidence>
<sequence>MPLRQQMKENSEHFIVIKPTLLQNTMNTKASQTGKGPQNQEPPENSKFQNYPSSSPPSRNRGRRRGRNNGRKSDQGDAFIRPSSRPCTAPGRAIVPVENGVTLCKSEMGFPSSSKALIFTARPGFGQLGTKCIVKANHFFTELPEKDLNQYDVTITPEVSLSAINRAIIAELVKTYKESDLGMKLPAYDGRKSLYTAGELPFSWKEFTVTVKLIDEADSINGPTRQRDYKVVIKFVARANLHHLGQFLAGKRADGPKEALQMLDIVLRELSSKRFCPVGRSFYLPDIRKPQRLGDGLEAWSGFYQSIRPTQMGLSLNIDMASAAFIEAIPVIEFVAQLLGKDVLSRPLSDSDRIKVKKGLRGVKVEVTHRGDVRRKYRVSGITTQPTRELVFPVDDFSTMKSVVDYFQEMYGFTIKYTHLPCLEVGNQNKANYLPMEACKIVEGQRYTKSLSERQIASFLKFMCQRPRDRENDILRTVQHNAYDQDPYAKEFGINIREKMASVEARVLPAPWLKYHESGKEKDCLPQVGQWNMMNKKMINGMTVSRWACINFSRSVQDSVARGFCNELAQMCQVSGMEFNPEPAIPIYNARPDQVEKALKHVYHACTNKLKGKELELLLAILPDNNGSLYGDLKRICETDLGIISQCCLTKHVFKINKQYLANVSLKINVKMGGRNTVLLDALRCKIPLVSDIPTIIFGADVTHPENGEETSPSIAAVVASQDWPEVTKYAGLVCAQAHRQELIQDLYKTWQDPVRGTLSGGMIRDLLVSFRKATGQKPQRIIFYRDGVSDGQFYQVLLFELDAIRKACASLEPNYQPPVTFIVVQKRHHTRLFANNHRDKSSTDKSGNILPGTVVDSKICHPTEFDFYLCSHAGIQGTSRPAHYHVLWDENNFTADGIQSLTNNLCYTYARCTRSVSVVPPAYYAHLAAFRARFYMEPDVPENGSGGRRVAGEPYGVRPLPALKENVKRVMFYC</sequence>
<proteinExistence type="inferred from homology"/>
<dbReference type="InterPro" id="IPR036085">
    <property type="entry name" value="PAZ_dom_sf"/>
</dbReference>
<dbReference type="Pfam" id="PF16487">
    <property type="entry name" value="ArgoMid"/>
    <property type="match status" value="1"/>
</dbReference>
<protein>
    <submittedName>
        <fullName evidence="9">Protein argonaute 10</fullName>
    </submittedName>
</protein>
<keyword evidence="2" id="KW-0678">Repressor</keyword>
<feature type="domain" description="Piwi" evidence="8">
    <location>
        <begin position="617"/>
        <end position="938"/>
    </location>
</feature>
<keyword evidence="4" id="KW-0943">RNA-mediated gene silencing</keyword>
<dbReference type="SMART" id="SM00950">
    <property type="entry name" value="Piwi"/>
    <property type="match status" value="1"/>
</dbReference>
<evidence type="ECO:0000313" key="9">
    <source>
        <dbReference type="EMBL" id="KAL3649022.1"/>
    </source>
</evidence>
<evidence type="ECO:0000256" key="3">
    <source>
        <dbReference type="ARBA" id="ARBA00022845"/>
    </source>
</evidence>
<keyword evidence="5" id="KW-0687">Ribonucleoprotein</keyword>